<accession>A0A398CNY4</accession>
<dbReference type="AlphaFoldDB" id="A0A398CNY4"/>
<dbReference type="OrthoDB" id="1681234at2"/>
<protein>
    <submittedName>
        <fullName evidence="2">DUF1540 domain-containing protein</fullName>
    </submittedName>
</protein>
<sequence length="78" mass="8510">MPNGVACSVSNCAFWDQGNRCGAKEIVIEIDEHSRSRWNEEFGEEGFGEHQDHASASSVTCCLTFKPGKLSASDRSDS</sequence>
<evidence type="ECO:0000259" key="1">
    <source>
        <dbReference type="Pfam" id="PF07561"/>
    </source>
</evidence>
<dbReference type="Proteomes" id="UP000266340">
    <property type="component" value="Unassembled WGS sequence"/>
</dbReference>
<evidence type="ECO:0000313" key="2">
    <source>
        <dbReference type="EMBL" id="RIE04225.1"/>
    </source>
</evidence>
<organism evidence="2 3">
    <name type="scientific">Cohnella faecalis</name>
    <dbReference type="NCBI Taxonomy" id="2315694"/>
    <lineage>
        <taxon>Bacteria</taxon>
        <taxon>Bacillati</taxon>
        <taxon>Bacillota</taxon>
        <taxon>Bacilli</taxon>
        <taxon>Bacillales</taxon>
        <taxon>Paenibacillaceae</taxon>
        <taxon>Cohnella</taxon>
    </lineage>
</organism>
<gene>
    <name evidence="2" type="ORF">D3H35_06295</name>
</gene>
<feature type="domain" description="DUF1540" evidence="1">
    <location>
        <begin position="5"/>
        <end position="65"/>
    </location>
</feature>
<dbReference type="InterPro" id="IPR011437">
    <property type="entry name" value="DUF1540"/>
</dbReference>
<proteinExistence type="predicted"/>
<keyword evidence="3" id="KW-1185">Reference proteome</keyword>
<evidence type="ECO:0000313" key="3">
    <source>
        <dbReference type="Proteomes" id="UP000266340"/>
    </source>
</evidence>
<reference evidence="2 3" key="1">
    <citation type="submission" date="2018-09" db="EMBL/GenBank/DDBJ databases">
        <title>Cohnella cavernae sp. nov., isolated from a karst cave.</title>
        <authorList>
            <person name="Zhu H."/>
        </authorList>
    </citation>
    <scope>NUCLEOTIDE SEQUENCE [LARGE SCALE GENOMIC DNA]</scope>
    <source>
        <strain evidence="2 3">K2E09-144</strain>
    </source>
</reference>
<comment type="caution">
    <text evidence="2">The sequence shown here is derived from an EMBL/GenBank/DDBJ whole genome shotgun (WGS) entry which is preliminary data.</text>
</comment>
<dbReference type="EMBL" id="QXJM01000027">
    <property type="protein sequence ID" value="RIE04225.1"/>
    <property type="molecule type" value="Genomic_DNA"/>
</dbReference>
<dbReference type="Pfam" id="PF07561">
    <property type="entry name" value="DUF1540"/>
    <property type="match status" value="1"/>
</dbReference>
<name>A0A398CNY4_9BACL</name>
<dbReference type="RefSeq" id="WP_119148268.1">
    <property type="nucleotide sequence ID" value="NZ_JBHSOV010000042.1"/>
</dbReference>